<evidence type="ECO:0000313" key="3">
    <source>
        <dbReference type="Proteomes" id="UP000030651"/>
    </source>
</evidence>
<dbReference type="PANTHER" id="PTHR37017:SF11">
    <property type="entry name" value="ESTERASE_LIPASE_THIOESTERASE DOMAIN-CONTAINING PROTEIN"/>
    <property type="match status" value="1"/>
</dbReference>
<dbReference type="InterPro" id="IPR052897">
    <property type="entry name" value="Sec-Metab_Biosynth_Hydrolase"/>
</dbReference>
<dbReference type="eggNOG" id="ENOG502S15T">
    <property type="taxonomic scope" value="Eukaryota"/>
</dbReference>
<dbReference type="OMA" id="PATHEPW"/>
<dbReference type="Gene3D" id="3.40.50.1820">
    <property type="entry name" value="alpha/beta hydrolase"/>
    <property type="match status" value="1"/>
</dbReference>
<dbReference type="Pfam" id="PF12697">
    <property type="entry name" value="Abhydrolase_6"/>
    <property type="match status" value="1"/>
</dbReference>
<keyword evidence="3" id="KW-1185">Reference proteome</keyword>
<dbReference type="InterPro" id="IPR029058">
    <property type="entry name" value="AB_hydrolase_fold"/>
</dbReference>
<evidence type="ECO:0000259" key="1">
    <source>
        <dbReference type="Pfam" id="PF12697"/>
    </source>
</evidence>
<dbReference type="RefSeq" id="XP_007831457.1">
    <property type="nucleotide sequence ID" value="XM_007833266.1"/>
</dbReference>
<dbReference type="HOGENOM" id="CLU_046066_1_3_1"/>
<name>W3X9W1_PESFW</name>
<dbReference type="GeneID" id="19269698"/>
<dbReference type="AlphaFoldDB" id="W3X9W1"/>
<dbReference type="OrthoDB" id="408373at2759"/>
<dbReference type="EMBL" id="KI912111">
    <property type="protein sequence ID" value="ETS82809.1"/>
    <property type="molecule type" value="Genomic_DNA"/>
</dbReference>
<accession>W3X9W1</accession>
<reference evidence="3" key="1">
    <citation type="journal article" date="2015" name="BMC Genomics">
        <title>Genomic and transcriptomic analysis of the endophytic fungus Pestalotiopsis fici reveals its lifestyle and high potential for synthesis of natural products.</title>
        <authorList>
            <person name="Wang X."/>
            <person name="Zhang X."/>
            <person name="Liu L."/>
            <person name="Xiang M."/>
            <person name="Wang W."/>
            <person name="Sun X."/>
            <person name="Che Y."/>
            <person name="Guo L."/>
            <person name="Liu G."/>
            <person name="Guo L."/>
            <person name="Wang C."/>
            <person name="Yin W.B."/>
            <person name="Stadler M."/>
            <person name="Zhang X."/>
            <person name="Liu X."/>
        </authorList>
    </citation>
    <scope>NUCLEOTIDE SEQUENCE [LARGE SCALE GENOMIC DNA]</scope>
    <source>
        <strain evidence="3">W106-1 / CGMCC3.15140</strain>
    </source>
</reference>
<gene>
    <name evidence="2" type="ORF">PFICI_04685</name>
</gene>
<dbReference type="KEGG" id="pfy:PFICI_04685"/>
<dbReference type="InParanoid" id="W3X9W1"/>
<dbReference type="Proteomes" id="UP000030651">
    <property type="component" value="Unassembled WGS sequence"/>
</dbReference>
<sequence>MATNPTFVFIPGAWHQPSCYDIARDDLASRGYESEYVSLPTVGAQPPNKGLADDVASARAVLQRLADEGKQIVLGVHSYGSLVGANAVQGLGYRQRAQEGKKGGVVMFVYISAFVNSKGVSILNQLGDAWLPWMAPSELVGDLGKEAGNVTILDPETIMYHDVEPELQKKAVSDLKHQSSPVFSGIVTNEPWHEVDCAYFFCEEDKALPIQVQEMMSGLLPESTLKFRFQTSHSPFLSKPKEFADALVKVAKASQE</sequence>
<feature type="domain" description="AB hydrolase-1" evidence="1">
    <location>
        <begin position="7"/>
        <end position="246"/>
    </location>
</feature>
<evidence type="ECO:0000313" key="2">
    <source>
        <dbReference type="EMBL" id="ETS82809.1"/>
    </source>
</evidence>
<protein>
    <recommendedName>
        <fullName evidence="1">AB hydrolase-1 domain-containing protein</fullName>
    </recommendedName>
</protein>
<dbReference type="InterPro" id="IPR000073">
    <property type="entry name" value="AB_hydrolase_1"/>
</dbReference>
<proteinExistence type="predicted"/>
<dbReference type="PANTHER" id="PTHR37017">
    <property type="entry name" value="AB HYDROLASE-1 DOMAIN-CONTAINING PROTEIN-RELATED"/>
    <property type="match status" value="1"/>
</dbReference>
<dbReference type="SUPFAM" id="SSF53474">
    <property type="entry name" value="alpha/beta-Hydrolases"/>
    <property type="match status" value="1"/>
</dbReference>
<organism evidence="2 3">
    <name type="scientific">Pestalotiopsis fici (strain W106-1 / CGMCC3.15140)</name>
    <dbReference type="NCBI Taxonomy" id="1229662"/>
    <lineage>
        <taxon>Eukaryota</taxon>
        <taxon>Fungi</taxon>
        <taxon>Dikarya</taxon>
        <taxon>Ascomycota</taxon>
        <taxon>Pezizomycotina</taxon>
        <taxon>Sordariomycetes</taxon>
        <taxon>Xylariomycetidae</taxon>
        <taxon>Amphisphaeriales</taxon>
        <taxon>Sporocadaceae</taxon>
        <taxon>Pestalotiopsis</taxon>
    </lineage>
</organism>